<organism evidence="5 6">
    <name type="scientific">Rhodobacter xanthinilyticus</name>
    <dbReference type="NCBI Taxonomy" id="1850250"/>
    <lineage>
        <taxon>Bacteria</taxon>
        <taxon>Pseudomonadati</taxon>
        <taxon>Pseudomonadota</taxon>
        <taxon>Alphaproteobacteria</taxon>
        <taxon>Rhodobacterales</taxon>
        <taxon>Rhodobacter group</taxon>
        <taxon>Rhodobacter</taxon>
    </lineage>
</organism>
<accession>A0A1D9ME61</accession>
<evidence type="ECO:0000256" key="2">
    <source>
        <dbReference type="ARBA" id="ARBA00023002"/>
    </source>
</evidence>
<feature type="domain" description="Gfo/Idh/MocA-like oxidoreductase N-terminal" evidence="3">
    <location>
        <begin position="4"/>
        <end position="121"/>
    </location>
</feature>
<feature type="domain" description="GFO/IDH/MocA-like oxidoreductase" evidence="4">
    <location>
        <begin position="132"/>
        <end position="249"/>
    </location>
</feature>
<evidence type="ECO:0000259" key="3">
    <source>
        <dbReference type="Pfam" id="PF01408"/>
    </source>
</evidence>
<evidence type="ECO:0000313" key="6">
    <source>
        <dbReference type="Proteomes" id="UP000176562"/>
    </source>
</evidence>
<dbReference type="EMBL" id="CP017781">
    <property type="protein sequence ID" value="AOZ70165.1"/>
    <property type="molecule type" value="Genomic_DNA"/>
</dbReference>
<dbReference type="Pfam" id="PF22725">
    <property type="entry name" value="GFO_IDH_MocA_C3"/>
    <property type="match status" value="1"/>
</dbReference>
<dbReference type="RefSeq" id="WP_068764924.1">
    <property type="nucleotide sequence ID" value="NZ_CP017781.1"/>
</dbReference>
<dbReference type="InterPro" id="IPR036291">
    <property type="entry name" value="NAD(P)-bd_dom_sf"/>
</dbReference>
<dbReference type="PANTHER" id="PTHR22604:SF105">
    <property type="entry name" value="TRANS-1,2-DIHYDROBENZENE-1,2-DIOL DEHYDROGENASE"/>
    <property type="match status" value="1"/>
</dbReference>
<keyword evidence="6" id="KW-1185">Reference proteome</keyword>
<comment type="similarity">
    <text evidence="1">Belongs to the Gfo/Idh/MocA family.</text>
</comment>
<dbReference type="InterPro" id="IPR000683">
    <property type="entry name" value="Gfo/Idh/MocA-like_OxRdtase_N"/>
</dbReference>
<dbReference type="Proteomes" id="UP000176562">
    <property type="component" value="Chromosome"/>
</dbReference>
<gene>
    <name evidence="5" type="ORF">LPB142_13260</name>
</gene>
<dbReference type="InterPro" id="IPR050984">
    <property type="entry name" value="Gfo/Idh/MocA_domain"/>
</dbReference>
<keyword evidence="2" id="KW-0560">Oxidoreductase</keyword>
<dbReference type="Gene3D" id="3.30.360.10">
    <property type="entry name" value="Dihydrodipicolinate Reductase, domain 2"/>
    <property type="match status" value="1"/>
</dbReference>
<dbReference type="KEGG" id="rhp:LPB142_13260"/>
<dbReference type="GO" id="GO:0016491">
    <property type="term" value="F:oxidoreductase activity"/>
    <property type="evidence" value="ECO:0007669"/>
    <property type="project" value="UniProtKB-KW"/>
</dbReference>
<dbReference type="PANTHER" id="PTHR22604">
    <property type="entry name" value="OXIDOREDUCTASES"/>
    <property type="match status" value="1"/>
</dbReference>
<proteinExistence type="inferred from homology"/>
<dbReference type="AlphaFoldDB" id="A0A1D9ME61"/>
<dbReference type="Pfam" id="PF01408">
    <property type="entry name" value="GFO_IDH_MocA"/>
    <property type="match status" value="1"/>
</dbReference>
<dbReference type="STRING" id="1850250.LPB142_13260"/>
<dbReference type="GO" id="GO:0000166">
    <property type="term" value="F:nucleotide binding"/>
    <property type="evidence" value="ECO:0007669"/>
    <property type="project" value="InterPro"/>
</dbReference>
<evidence type="ECO:0000259" key="4">
    <source>
        <dbReference type="Pfam" id="PF22725"/>
    </source>
</evidence>
<evidence type="ECO:0000313" key="5">
    <source>
        <dbReference type="EMBL" id="AOZ70165.1"/>
    </source>
</evidence>
<dbReference type="SUPFAM" id="SSF51735">
    <property type="entry name" value="NAD(P)-binding Rossmann-fold domains"/>
    <property type="match status" value="1"/>
</dbReference>
<evidence type="ECO:0000256" key="1">
    <source>
        <dbReference type="ARBA" id="ARBA00010928"/>
    </source>
</evidence>
<protein>
    <submittedName>
        <fullName evidence="5">Oxidoreductase</fullName>
    </submittedName>
</protein>
<dbReference type="InterPro" id="IPR055170">
    <property type="entry name" value="GFO_IDH_MocA-like_dom"/>
</dbReference>
<reference evidence="5 6" key="1">
    <citation type="submission" date="2016-10" db="EMBL/GenBank/DDBJ databases">
        <title>Rhodobacter sp. LPB0142, isolated from sea water.</title>
        <authorList>
            <person name="Kim E."/>
            <person name="Yi H."/>
        </authorList>
    </citation>
    <scope>NUCLEOTIDE SEQUENCE [LARGE SCALE GENOMIC DNA]</scope>
    <source>
        <strain evidence="5 6">LPB0142</strain>
    </source>
</reference>
<dbReference type="Gene3D" id="3.40.50.720">
    <property type="entry name" value="NAD(P)-binding Rossmann-like Domain"/>
    <property type="match status" value="1"/>
</dbReference>
<sequence>MQVMNFGILGASDFARRRMGPAIHAARGARLVALATSSPEKAKGFQAFAPDLRLHESYEALLADPEIEAVYIPLPNTLHVEWSLKALAAGKHVLCEKPLALRAEEIDPLIAARDASGRFCTEAYMIVHHPQWQLVRDWLAEGRIGTLCHADAAFSFFNDDATNIRNRPEMGGGSLPDIGVYAYSSVRFATGAEPVWMKSVMARANGVETRTQVIGEMAGPLGRFSFGAMTSTRLFPRQEVTFQGTEGRITLTAPFNAGIFAEAQVTLHRENASETRRFPDINQYVVQVEAFIAHIREGAPYPWHLEDARAGQAMIDMVRAGEI</sequence>
<name>A0A1D9ME61_9RHOB</name>
<dbReference type="SUPFAM" id="SSF55347">
    <property type="entry name" value="Glyceraldehyde-3-phosphate dehydrogenase-like, C-terminal domain"/>
    <property type="match status" value="1"/>
</dbReference>